<proteinExistence type="inferred from homology"/>
<dbReference type="PANTHER" id="PTHR24305">
    <property type="entry name" value="CYTOCHROME P450"/>
    <property type="match status" value="1"/>
</dbReference>
<dbReference type="InterPro" id="IPR001128">
    <property type="entry name" value="Cyt_P450"/>
</dbReference>
<feature type="region of interest" description="Disordered" evidence="2">
    <location>
        <begin position="388"/>
        <end position="427"/>
    </location>
</feature>
<gene>
    <name evidence="3" type="ORF">SEMRO_855_G211500.1</name>
</gene>
<reference evidence="3" key="1">
    <citation type="submission" date="2020-06" db="EMBL/GenBank/DDBJ databases">
        <authorList>
            <consortium name="Plant Systems Biology data submission"/>
        </authorList>
    </citation>
    <scope>NUCLEOTIDE SEQUENCE</scope>
    <source>
        <strain evidence="3">D6</strain>
    </source>
</reference>
<dbReference type="SUPFAM" id="SSF48264">
    <property type="entry name" value="Cytochrome P450"/>
    <property type="match status" value="1"/>
</dbReference>
<keyword evidence="4" id="KW-1185">Reference proteome</keyword>
<protein>
    <recommendedName>
        <fullName evidence="5">Cytochrome P450</fullName>
    </recommendedName>
</protein>
<dbReference type="GO" id="GO:0020037">
    <property type="term" value="F:heme binding"/>
    <property type="evidence" value="ECO:0007669"/>
    <property type="project" value="InterPro"/>
</dbReference>
<organism evidence="3 4">
    <name type="scientific">Seminavis robusta</name>
    <dbReference type="NCBI Taxonomy" id="568900"/>
    <lineage>
        <taxon>Eukaryota</taxon>
        <taxon>Sar</taxon>
        <taxon>Stramenopiles</taxon>
        <taxon>Ochrophyta</taxon>
        <taxon>Bacillariophyta</taxon>
        <taxon>Bacillariophyceae</taxon>
        <taxon>Bacillariophycidae</taxon>
        <taxon>Naviculales</taxon>
        <taxon>Naviculaceae</taxon>
        <taxon>Seminavis</taxon>
    </lineage>
</organism>
<feature type="compositionally biased region" description="Basic residues" evidence="2">
    <location>
        <begin position="1"/>
        <end position="11"/>
    </location>
</feature>
<dbReference type="CDD" id="cd00302">
    <property type="entry name" value="cytochrome_P450"/>
    <property type="match status" value="1"/>
</dbReference>
<dbReference type="PRINTS" id="PR00385">
    <property type="entry name" value="P450"/>
</dbReference>
<evidence type="ECO:0008006" key="5">
    <source>
        <dbReference type="Google" id="ProtNLM"/>
    </source>
</evidence>
<dbReference type="InterPro" id="IPR036396">
    <property type="entry name" value="Cyt_P450_sf"/>
</dbReference>
<dbReference type="Proteomes" id="UP001153069">
    <property type="component" value="Unassembled WGS sequence"/>
</dbReference>
<evidence type="ECO:0000313" key="4">
    <source>
        <dbReference type="Proteomes" id="UP001153069"/>
    </source>
</evidence>
<dbReference type="Pfam" id="PF00067">
    <property type="entry name" value="p450"/>
    <property type="match status" value="1"/>
</dbReference>
<dbReference type="GO" id="GO:0005506">
    <property type="term" value="F:iron ion binding"/>
    <property type="evidence" value="ECO:0007669"/>
    <property type="project" value="InterPro"/>
</dbReference>
<sequence>MMKHLFGHKTKKDNVPDNIPPMTSSWPTAMERVNAARQASALDGSIWMPTRSMSAQTRMLFCSETGKELLRRYEDCKFATSKEDEDSEEAEEASTTNDTAIASSASSKTKLHKPVKPNRLLCHALTNANGDSWRRQRPLVQRALGDAAVTKTIAVPAATRAAVELLNNQAAQHNTAKLEVREFALQVATVTMMAAVFGHGVEDTTTHQQLQSAIRNLFHPTLLPVRGNADKSDALDVPVRQTVRNIEKKMTAISQDNNNENYKCLAFNLLQREKVDTPTDQQQQPTLLSRNEVIANCHSALLAGTQTIATTLAGCLLHLATFRSTENADRSWCRAVVNETLRILPPVATLPRCPVHGDLPIPTWTGDHTLPEGGALLLDVLSMAHCHPHHHQQSDDDDGDNNADDQERNNDSNDIDDSDTWTFSIDNNNHQTRRVPKAYPWGFGDRACPAGNLSVSCISEVLQVLLAEGWTWRLANQEDLGWMTTVSYQPTLTYPNPLWLVLSQQQQSTTQS</sequence>
<dbReference type="InterPro" id="IPR050121">
    <property type="entry name" value="Cytochrome_P450_monoxygenase"/>
</dbReference>
<feature type="compositionally biased region" description="Acidic residues" evidence="2">
    <location>
        <begin position="395"/>
        <end position="404"/>
    </location>
</feature>
<name>A0A9N8EAB0_9STRA</name>
<evidence type="ECO:0000256" key="2">
    <source>
        <dbReference type="SAM" id="MobiDB-lite"/>
    </source>
</evidence>
<dbReference type="PANTHER" id="PTHR24305:SF166">
    <property type="entry name" value="CYTOCHROME P450 12A4, MITOCHONDRIAL-RELATED"/>
    <property type="match status" value="1"/>
</dbReference>
<dbReference type="GO" id="GO:0004497">
    <property type="term" value="F:monooxygenase activity"/>
    <property type="evidence" value="ECO:0007669"/>
    <property type="project" value="InterPro"/>
</dbReference>
<dbReference type="AlphaFoldDB" id="A0A9N8EAB0"/>
<comment type="caution">
    <text evidence="3">The sequence shown here is derived from an EMBL/GenBank/DDBJ whole genome shotgun (WGS) entry which is preliminary data.</text>
</comment>
<dbReference type="GO" id="GO:0016705">
    <property type="term" value="F:oxidoreductase activity, acting on paired donors, with incorporation or reduction of molecular oxygen"/>
    <property type="evidence" value="ECO:0007669"/>
    <property type="project" value="InterPro"/>
</dbReference>
<accession>A0A9N8EAB0</accession>
<comment type="similarity">
    <text evidence="1">Belongs to the cytochrome P450 family.</text>
</comment>
<evidence type="ECO:0000313" key="3">
    <source>
        <dbReference type="EMBL" id="CAB9517427.1"/>
    </source>
</evidence>
<dbReference type="EMBL" id="CAICTM010000854">
    <property type="protein sequence ID" value="CAB9517427.1"/>
    <property type="molecule type" value="Genomic_DNA"/>
</dbReference>
<dbReference type="OrthoDB" id="1470350at2759"/>
<evidence type="ECO:0000256" key="1">
    <source>
        <dbReference type="ARBA" id="ARBA00010617"/>
    </source>
</evidence>
<feature type="compositionally biased region" description="Acidic residues" evidence="2">
    <location>
        <begin position="83"/>
        <end position="92"/>
    </location>
</feature>
<feature type="compositionally biased region" description="Low complexity" evidence="2">
    <location>
        <begin position="93"/>
        <end position="107"/>
    </location>
</feature>
<feature type="region of interest" description="Disordered" evidence="2">
    <location>
        <begin position="80"/>
        <end position="113"/>
    </location>
</feature>
<dbReference type="Gene3D" id="1.10.630.10">
    <property type="entry name" value="Cytochrome P450"/>
    <property type="match status" value="1"/>
</dbReference>
<feature type="region of interest" description="Disordered" evidence="2">
    <location>
        <begin position="1"/>
        <end position="20"/>
    </location>
</feature>